<sequence length="80" mass="8806">MVRVNSTLLSLSTPHVLRCFMPMGHPACKQRDRPPGASQIAVSLTYLVILNGVVVDKCCATRIILFPSGKKARQTETKPR</sequence>
<accession>A0A0C9ZF91</accession>
<evidence type="ECO:0000313" key="2">
    <source>
        <dbReference type="Proteomes" id="UP000054018"/>
    </source>
</evidence>
<dbReference type="AlphaFoldDB" id="A0A0C9ZF91"/>
<dbReference type="Proteomes" id="UP000054018">
    <property type="component" value="Unassembled WGS sequence"/>
</dbReference>
<reference evidence="2" key="2">
    <citation type="submission" date="2015-01" db="EMBL/GenBank/DDBJ databases">
        <title>Evolutionary Origins and Diversification of the Mycorrhizal Mutualists.</title>
        <authorList>
            <consortium name="DOE Joint Genome Institute"/>
            <consortium name="Mycorrhizal Genomics Consortium"/>
            <person name="Kohler A."/>
            <person name="Kuo A."/>
            <person name="Nagy L.G."/>
            <person name="Floudas D."/>
            <person name="Copeland A."/>
            <person name="Barry K.W."/>
            <person name="Cichocki N."/>
            <person name="Veneault-Fourrey C."/>
            <person name="LaButti K."/>
            <person name="Lindquist E.A."/>
            <person name="Lipzen A."/>
            <person name="Lundell T."/>
            <person name="Morin E."/>
            <person name="Murat C."/>
            <person name="Riley R."/>
            <person name="Ohm R."/>
            <person name="Sun H."/>
            <person name="Tunlid A."/>
            <person name="Henrissat B."/>
            <person name="Grigoriev I.V."/>
            <person name="Hibbett D.S."/>
            <person name="Martin F."/>
        </authorList>
    </citation>
    <scope>NUCLEOTIDE SEQUENCE [LARGE SCALE GENOMIC DNA]</scope>
    <source>
        <strain evidence="2">441</strain>
    </source>
</reference>
<keyword evidence="2" id="KW-1185">Reference proteome</keyword>
<organism evidence="1 2">
    <name type="scientific">Pisolithus microcarpus 441</name>
    <dbReference type="NCBI Taxonomy" id="765257"/>
    <lineage>
        <taxon>Eukaryota</taxon>
        <taxon>Fungi</taxon>
        <taxon>Dikarya</taxon>
        <taxon>Basidiomycota</taxon>
        <taxon>Agaricomycotina</taxon>
        <taxon>Agaricomycetes</taxon>
        <taxon>Agaricomycetidae</taxon>
        <taxon>Boletales</taxon>
        <taxon>Sclerodermatineae</taxon>
        <taxon>Pisolithaceae</taxon>
        <taxon>Pisolithus</taxon>
    </lineage>
</organism>
<dbReference type="HOGENOM" id="CLU_2590680_0_0_1"/>
<reference evidence="1 2" key="1">
    <citation type="submission" date="2014-04" db="EMBL/GenBank/DDBJ databases">
        <authorList>
            <consortium name="DOE Joint Genome Institute"/>
            <person name="Kuo A."/>
            <person name="Kohler A."/>
            <person name="Costa M.D."/>
            <person name="Nagy L.G."/>
            <person name="Floudas D."/>
            <person name="Copeland A."/>
            <person name="Barry K.W."/>
            <person name="Cichocki N."/>
            <person name="Veneault-Fourrey C."/>
            <person name="LaButti K."/>
            <person name="Lindquist E.A."/>
            <person name="Lipzen A."/>
            <person name="Lundell T."/>
            <person name="Morin E."/>
            <person name="Murat C."/>
            <person name="Sun H."/>
            <person name="Tunlid A."/>
            <person name="Henrissat B."/>
            <person name="Grigoriev I.V."/>
            <person name="Hibbett D.S."/>
            <person name="Martin F."/>
            <person name="Nordberg H.P."/>
            <person name="Cantor M.N."/>
            <person name="Hua S.X."/>
        </authorList>
    </citation>
    <scope>NUCLEOTIDE SEQUENCE [LARGE SCALE GENOMIC DNA]</scope>
    <source>
        <strain evidence="1 2">441</strain>
    </source>
</reference>
<name>A0A0C9ZF91_9AGAM</name>
<proteinExistence type="predicted"/>
<dbReference type="EMBL" id="KN833755">
    <property type="protein sequence ID" value="KIK21127.1"/>
    <property type="molecule type" value="Genomic_DNA"/>
</dbReference>
<evidence type="ECO:0000313" key="1">
    <source>
        <dbReference type="EMBL" id="KIK21127.1"/>
    </source>
</evidence>
<protein>
    <submittedName>
        <fullName evidence="1">Uncharacterized protein</fullName>
    </submittedName>
</protein>
<gene>
    <name evidence="1" type="ORF">PISMIDRAFT_681678</name>
</gene>